<name>A0ABD2QN94_9PLAT</name>
<dbReference type="AlphaFoldDB" id="A0ABD2QN94"/>
<proteinExistence type="predicted"/>
<sequence>MQYLEKPSIIIVILAIIVALLPSLTDAYYKSNRGSNGQHRMNMYEYGYEKIVPNYARSDY</sequence>
<dbReference type="EMBL" id="JBJKFK010000016">
    <property type="protein sequence ID" value="KAL3320988.1"/>
    <property type="molecule type" value="Genomic_DNA"/>
</dbReference>
<accession>A0ABD2QN94</accession>
<dbReference type="Proteomes" id="UP001626550">
    <property type="component" value="Unassembled WGS sequence"/>
</dbReference>
<evidence type="ECO:0000313" key="1">
    <source>
        <dbReference type="EMBL" id="KAL3320988.1"/>
    </source>
</evidence>
<protein>
    <submittedName>
        <fullName evidence="1">Uncharacterized protein</fullName>
    </submittedName>
</protein>
<comment type="caution">
    <text evidence="1">The sequence shown here is derived from an EMBL/GenBank/DDBJ whole genome shotgun (WGS) entry which is preliminary data.</text>
</comment>
<gene>
    <name evidence="1" type="ORF">Ciccas_000310</name>
</gene>
<evidence type="ECO:0000313" key="2">
    <source>
        <dbReference type="Proteomes" id="UP001626550"/>
    </source>
</evidence>
<keyword evidence="2" id="KW-1185">Reference proteome</keyword>
<reference evidence="1 2" key="1">
    <citation type="submission" date="2024-11" db="EMBL/GenBank/DDBJ databases">
        <title>Adaptive evolution of stress response genes in parasites aligns with host niche diversity.</title>
        <authorList>
            <person name="Hahn C."/>
            <person name="Resl P."/>
        </authorList>
    </citation>
    <scope>NUCLEOTIDE SEQUENCE [LARGE SCALE GENOMIC DNA]</scope>
    <source>
        <strain evidence="1">EGGRZ-B1_66</strain>
        <tissue evidence="1">Body</tissue>
    </source>
</reference>
<organism evidence="1 2">
    <name type="scientific">Cichlidogyrus casuarinus</name>
    <dbReference type="NCBI Taxonomy" id="1844966"/>
    <lineage>
        <taxon>Eukaryota</taxon>
        <taxon>Metazoa</taxon>
        <taxon>Spiralia</taxon>
        <taxon>Lophotrochozoa</taxon>
        <taxon>Platyhelminthes</taxon>
        <taxon>Monogenea</taxon>
        <taxon>Monopisthocotylea</taxon>
        <taxon>Dactylogyridea</taxon>
        <taxon>Ancyrocephalidae</taxon>
        <taxon>Cichlidogyrus</taxon>
    </lineage>
</organism>